<evidence type="ECO:0000313" key="1">
    <source>
        <dbReference type="Ensembl" id="ENSP00000489465.1"/>
    </source>
</evidence>
<dbReference type="Bgee" id="ENSG00000170390">
    <property type="expression patterns" value="Expressed in oocyte and 121 other cell types or tissues"/>
</dbReference>
<evidence type="ECO:0000313" key="2">
    <source>
        <dbReference type="Proteomes" id="UP000005640"/>
    </source>
</evidence>
<gene>
    <name evidence="1" type="primary">DCLK2</name>
</gene>
<keyword evidence="3 4" id="KW-1267">Proteomics identification</keyword>
<reference evidence="1" key="5">
    <citation type="submission" date="2025-09" db="UniProtKB">
        <authorList>
            <consortium name="Ensembl"/>
        </authorList>
    </citation>
    <scope>IDENTIFICATION</scope>
</reference>
<reference evidence="1" key="4">
    <citation type="submission" date="2025-08" db="UniProtKB">
        <authorList>
            <consortium name="Ensembl"/>
        </authorList>
    </citation>
    <scope>IDENTIFICATION</scope>
</reference>
<proteinExistence type="evidence at protein level"/>
<dbReference type="Proteomes" id="UP000005640">
    <property type="component" value="Chromosome 4"/>
</dbReference>
<dbReference type="MassIVE" id="A0A0U1RRD0"/>
<feature type="non-terminal residue" evidence="1">
    <location>
        <position position="1"/>
    </location>
</feature>
<dbReference type="VEuPathDB" id="HostDB:ENSG00000170390"/>
<dbReference type="OrthoDB" id="1738954at2759"/>
<dbReference type="EMBL" id="AC105343">
    <property type="status" value="NOT_ANNOTATED_CDS"/>
    <property type="molecule type" value="Genomic_DNA"/>
</dbReference>
<dbReference type="SMR" id="A0A0U1RRD0"/>
<dbReference type="AlphaFoldDB" id="A0A0U1RRD0"/>
<sequence length="78" mass="8745">RSENNLQEDLFDQILAGKLEFPAPYWDNITDSAKDDASQENNMQAEVTGKLKQHFNNALPKQNSTTTGVSVIMFDLTV</sequence>
<reference evidence="1 2" key="3">
    <citation type="journal article" date="2005" name="Nature">
        <title>Generation and annotation of the DNA sequences of human chromosomes 2 and 4.</title>
        <authorList>
            <person name="Hillier L.W."/>
            <person name="Graves T.A."/>
            <person name="Fulton R.S."/>
            <person name="Fulton L.A."/>
            <person name="Pepin K.H."/>
            <person name="Minx P."/>
            <person name="Wagner-McPherson C."/>
            <person name="Layman D."/>
            <person name="Wylie K."/>
            <person name="Sekhon M."/>
            <person name="Becker M.C."/>
            <person name="Fewell G.A."/>
            <person name="Delehaunty K.D."/>
            <person name="Miner T.L."/>
            <person name="Nash W.E."/>
            <person name="Kremitzki C."/>
            <person name="Oddy L."/>
            <person name="Du H."/>
            <person name="Sun H."/>
            <person name="Bradshaw-Cordum H."/>
            <person name="Ali J."/>
            <person name="Carter J."/>
            <person name="Cordes M."/>
            <person name="Harris A."/>
            <person name="Isak A."/>
            <person name="van Brunt A."/>
            <person name="Nguyen C."/>
            <person name="Du F."/>
            <person name="Courtney L."/>
            <person name="Kalicki J."/>
            <person name="Ozersky P."/>
            <person name="Abbott S."/>
            <person name="Armstrong J."/>
            <person name="Belter E.A."/>
            <person name="Caruso L."/>
            <person name="Cedroni M."/>
            <person name="Cotton M."/>
            <person name="Davidson T."/>
            <person name="Desai A."/>
            <person name="Elliott G."/>
            <person name="Erb T."/>
            <person name="Fronick C."/>
            <person name="Gaige T."/>
            <person name="Haakenson W."/>
            <person name="Haglund K."/>
            <person name="Holmes A."/>
            <person name="Harkins R."/>
            <person name="Kim K."/>
            <person name="Kruchowski S.S."/>
            <person name="Strong C.M."/>
            <person name="Grewal N."/>
            <person name="Goyea E."/>
            <person name="Hou S."/>
            <person name="Levy A."/>
            <person name="Martinka S."/>
            <person name="Mead K."/>
            <person name="McLellan M.D."/>
            <person name="Meyer R."/>
            <person name="Randall-Maher J."/>
            <person name="Tomlinson C."/>
            <person name="Dauphin-Kohlberg S."/>
            <person name="Kozlowicz-Reilly A."/>
            <person name="Shah N."/>
            <person name="Swearengen-Shahid S."/>
            <person name="Snider J."/>
            <person name="Strong J.T."/>
            <person name="Thompson J."/>
            <person name="Yoakum M."/>
            <person name="Leonard S."/>
            <person name="Pearman C."/>
            <person name="Trani L."/>
            <person name="Radionenko M."/>
            <person name="Waligorski J.E."/>
            <person name="Wang C."/>
            <person name="Rock S.M."/>
            <person name="Tin-Wollam A.M."/>
            <person name="Maupin R."/>
            <person name="Latreille P."/>
            <person name="Wendl M.C."/>
            <person name="Yang S.P."/>
            <person name="Pohl C."/>
            <person name="Wallis J.W."/>
            <person name="Spieth J."/>
            <person name="Bieri T.A."/>
            <person name="Berkowicz N."/>
            <person name="Nelson J.O."/>
            <person name="Osborne J."/>
            <person name="Ding L."/>
            <person name="Meyer R."/>
            <person name="Sabo A."/>
            <person name="Shotland Y."/>
            <person name="Sinha P."/>
            <person name="Wohldmann P.E."/>
            <person name="Cook L.L."/>
            <person name="Hickenbotham M.T."/>
            <person name="Eldred J."/>
            <person name="Williams D."/>
            <person name="Jones T.A."/>
            <person name="She X."/>
            <person name="Ciccarelli F.D."/>
            <person name="Izaurralde E."/>
            <person name="Taylor J."/>
            <person name="Schmutz J."/>
            <person name="Myers R.M."/>
            <person name="Cox D.R."/>
            <person name="Huang X."/>
            <person name="McPherson J.D."/>
            <person name="Mardis E.R."/>
            <person name="Clifton S.W."/>
            <person name="Warren W.C."/>
            <person name="Chinwalla A.T."/>
            <person name="Eddy S.R."/>
            <person name="Marra M.A."/>
            <person name="Ovcharenko I."/>
            <person name="Furey T.S."/>
            <person name="Miller W."/>
            <person name="Eichler E.E."/>
            <person name="Bork P."/>
            <person name="Suyama M."/>
            <person name="Torrents D."/>
            <person name="Waterston R.H."/>
            <person name="Wilson R.K."/>
        </authorList>
    </citation>
    <scope>NUCLEOTIDE SEQUENCE [LARGE SCALE GENOMIC DNA]</scope>
</reference>
<evidence type="ECO:0007829" key="4">
    <source>
        <dbReference type="ProteomicsDB" id="A0A0U1RRD0"/>
    </source>
</evidence>
<dbReference type="EMBL" id="AC108934">
    <property type="status" value="NOT_ANNOTATED_CDS"/>
    <property type="molecule type" value="Genomic_DNA"/>
</dbReference>
<protein>
    <submittedName>
        <fullName evidence="1">Doublecortin like kinase 2</fullName>
    </submittedName>
</protein>
<dbReference type="Ensembl" id="ENST00000634233.1">
    <property type="protein sequence ID" value="ENSP00000489465.1"/>
    <property type="gene ID" value="ENSG00000170390.16"/>
</dbReference>
<dbReference type="EMBL" id="AC118064">
    <property type="status" value="NOT_ANNOTATED_CDS"/>
    <property type="molecule type" value="Genomic_DNA"/>
</dbReference>
<dbReference type="OpenTargets" id="ENSG00000170390"/>
<dbReference type="ChiTaRS" id="DCLK2">
    <property type="organism name" value="human"/>
</dbReference>
<dbReference type="EMBL" id="AC093748">
    <property type="status" value="NOT_ANNOTATED_CDS"/>
    <property type="molecule type" value="Genomic_DNA"/>
</dbReference>
<dbReference type="ExpressionAtlas" id="A0A0U1RRD0">
    <property type="expression patterns" value="baseline and differential"/>
</dbReference>
<dbReference type="Ensembl" id="ENST00000634233.1">
    <property type="protein sequence ID" value="ENSP00000489465.1"/>
    <property type="gene ID" value="ENSG00000170390.17"/>
</dbReference>
<reference evidence="1 2" key="2">
    <citation type="journal article" date="2004" name="Nature">
        <title>Finishing the euchromatic sequence of the human genome.</title>
        <authorList>
            <consortium name="International Human Genome Sequencing Consortium"/>
        </authorList>
    </citation>
    <scope>NUCLEOTIDE SEQUENCE [LARGE SCALE GENOMIC DNA]</scope>
</reference>
<evidence type="ECO:0007829" key="3">
    <source>
        <dbReference type="PeptideAtlas" id="A0A0U1RRD0"/>
    </source>
</evidence>
<name>A0A0U1RRD0_HUMAN</name>
<keyword evidence="2" id="KW-1185">Reference proteome</keyword>
<organism evidence="1 2">
    <name type="scientific">Homo sapiens</name>
    <name type="common">Human</name>
    <dbReference type="NCBI Taxonomy" id="9606"/>
    <lineage>
        <taxon>Eukaryota</taxon>
        <taxon>Metazoa</taxon>
        <taxon>Chordata</taxon>
        <taxon>Craniata</taxon>
        <taxon>Vertebrata</taxon>
        <taxon>Euteleostomi</taxon>
        <taxon>Mammalia</taxon>
        <taxon>Eutheria</taxon>
        <taxon>Euarchontoglires</taxon>
        <taxon>Primates</taxon>
        <taxon>Haplorrhini</taxon>
        <taxon>Catarrhini</taxon>
        <taxon>Hominidae</taxon>
        <taxon>Homo</taxon>
    </lineage>
</organism>
<dbReference type="HGNC" id="HGNC:19002">
    <property type="gene designation" value="DCLK2"/>
</dbReference>
<accession>A0A0U1RRD0</accession>
<reference evidence="1 2" key="1">
    <citation type="journal article" date="2001" name="Nature">
        <title>Initial sequencing and analysis of the human genome.</title>
        <authorList>
            <consortium name="International Human Genome Sequencing Consortium"/>
            <person name="Lander E.S."/>
            <person name="Linton L.M."/>
            <person name="Birren B."/>
            <person name="Nusbaum C."/>
            <person name="Zody M.C."/>
            <person name="Baldwin J."/>
            <person name="Devon K."/>
            <person name="Dewar K."/>
            <person name="Doyle M."/>
            <person name="FitzHugh W."/>
            <person name="Funke R."/>
            <person name="Gage D."/>
            <person name="Harris K."/>
            <person name="Heaford A."/>
            <person name="Howland J."/>
            <person name="Kann L."/>
            <person name="Lehoczky J."/>
            <person name="LeVine R."/>
            <person name="McEwan P."/>
            <person name="McKernan K."/>
            <person name="Meldrim J."/>
            <person name="Mesirov J.P."/>
            <person name="Miranda C."/>
            <person name="Morris W."/>
            <person name="Naylor J."/>
            <person name="Raymond C."/>
            <person name="Rosetti M."/>
            <person name="Santos R."/>
            <person name="Sheridan A."/>
            <person name="Sougnez C."/>
            <person name="Stange-Thomann N."/>
            <person name="Stojanovic N."/>
            <person name="Subramanian A."/>
            <person name="Wyman D."/>
            <person name="Rogers J."/>
            <person name="Sulston J."/>
            <person name="Ainscough R."/>
            <person name="Beck S."/>
            <person name="Bentley D."/>
            <person name="Burton J."/>
            <person name="Clee C."/>
            <person name="Carter N."/>
            <person name="Coulson A."/>
            <person name="Deadman R."/>
            <person name="Deloukas P."/>
            <person name="Dunham A."/>
            <person name="Dunham I."/>
            <person name="Durbin R."/>
            <person name="French L."/>
            <person name="Grafham D."/>
            <person name="Gregory S."/>
            <person name="Hubbard T."/>
            <person name="Humphray S."/>
            <person name="Hunt A."/>
            <person name="Jones M."/>
            <person name="Lloyd C."/>
            <person name="McMurray A."/>
            <person name="Matthews L."/>
            <person name="Mercer S."/>
            <person name="Milne S."/>
            <person name="Mullikin J.C."/>
            <person name="Mungall A."/>
            <person name="Plumb R."/>
            <person name="Ross M."/>
            <person name="Shownkeen R."/>
            <person name="Sims S."/>
            <person name="Waterston R.H."/>
            <person name="Wilson R.K."/>
            <person name="Hillier L.W."/>
            <person name="McPherson J.D."/>
            <person name="Marra M.A."/>
            <person name="Mardis E.R."/>
            <person name="Fulton L.A."/>
            <person name="Chinwalla A.T."/>
            <person name="Pepin K.H."/>
            <person name="Gish W.R."/>
            <person name="Chissoe S.L."/>
            <person name="Wendl M.C."/>
            <person name="Delehaunty K.D."/>
            <person name="Miner T.L."/>
            <person name="Delehaunty A."/>
            <person name="Kramer J.B."/>
            <person name="Cook L.L."/>
            <person name="Fulton R.S."/>
            <person name="Johnson D.L."/>
            <person name="Minx P.J."/>
            <person name="Clifton S.W."/>
            <person name="Hawkins T."/>
            <person name="Branscomb E."/>
            <person name="Predki P."/>
            <person name="Richardson P."/>
            <person name="Wenning S."/>
            <person name="Slezak T."/>
            <person name="Doggett N."/>
            <person name="Cheng J.F."/>
            <person name="Olsen A."/>
            <person name="Lucas S."/>
            <person name="Elkin C."/>
            <person name="Uberbacher E."/>
            <person name="Frazier M."/>
            <person name="Gibbs R.A."/>
            <person name="Muzny D.M."/>
            <person name="Scherer S.E."/>
            <person name="Bouck J.B."/>
            <person name="Sodergren E.J."/>
            <person name="Worley K.C."/>
            <person name="Rives C.M."/>
            <person name="Gorrell J.H."/>
            <person name="Metzker M.L."/>
            <person name="Naylor S.L."/>
            <person name="Kucherlapati R.S."/>
            <person name="Nelson D.L."/>
            <person name="Weinstock G.M."/>
            <person name="Sakaki Y."/>
            <person name="Fujiyama A."/>
            <person name="Hattori M."/>
            <person name="Yada T."/>
            <person name="Toyoda A."/>
            <person name="Itoh T."/>
            <person name="Kawagoe C."/>
            <person name="Watanabe H."/>
            <person name="Totoki Y."/>
            <person name="Taylor T."/>
            <person name="Weissenbach J."/>
            <person name="Heilig R."/>
            <person name="Saurin W."/>
            <person name="Artiguenave F."/>
            <person name="Brottier P."/>
            <person name="Bruls T."/>
            <person name="Pelletier E."/>
            <person name="Robert C."/>
            <person name="Wincker P."/>
            <person name="Smith D.R."/>
            <person name="Doucette-Stamm L."/>
            <person name="Rubenfield M."/>
            <person name="Weinstock K."/>
            <person name="Lee H.M."/>
            <person name="Dubois J."/>
            <person name="Rosenthal A."/>
            <person name="Platzer M."/>
            <person name="Nyakatura G."/>
            <person name="Taudien S."/>
            <person name="Rump A."/>
            <person name="Yang H."/>
            <person name="Yu J."/>
            <person name="Wang J."/>
            <person name="Huang G."/>
            <person name="Gu J."/>
            <person name="Hood L."/>
            <person name="Rowen L."/>
            <person name="Madan A."/>
            <person name="Qin S."/>
            <person name="Davis R.W."/>
            <person name="Federspiel N.A."/>
            <person name="Abola A.P."/>
            <person name="Proctor M.J."/>
            <person name="Myers R.M."/>
            <person name="Schmutz J."/>
            <person name="Dickson M."/>
            <person name="Grimwood J."/>
            <person name="Cox D.R."/>
            <person name="Olson M.V."/>
            <person name="Kaul R."/>
            <person name="Raymond C."/>
            <person name="Shimizu N."/>
            <person name="Kawasaki K."/>
            <person name="Minoshima S."/>
            <person name="Evans G.A."/>
            <person name="Athanasiou M."/>
            <person name="Schultz R."/>
            <person name="Roe B.A."/>
            <person name="Chen F."/>
            <person name="Pan H."/>
            <person name="Ramser J."/>
            <person name="Lehrach H."/>
            <person name="Reinhardt R."/>
            <person name="McCombie W.R."/>
            <person name="de la Bastide M."/>
            <person name="Dedhia N."/>
            <person name="Blocker H."/>
            <person name="Hornischer K."/>
            <person name="Nordsiek G."/>
            <person name="Agarwala R."/>
            <person name="Aravind L."/>
            <person name="Bailey J.A."/>
            <person name="Bateman A."/>
            <person name="Batzoglou S."/>
            <person name="Birney E."/>
            <person name="Bork P."/>
            <person name="Brown D.G."/>
            <person name="Burge C.B."/>
            <person name="Cerutti L."/>
            <person name="Chen H.C."/>
            <person name="Church D."/>
            <person name="Clamp M."/>
            <person name="Copley R.R."/>
            <person name="Doerks T."/>
            <person name="Eddy S.R."/>
            <person name="Eichler E.E."/>
            <person name="Furey T.S."/>
            <person name="Galagan J."/>
            <person name="Gilbert J.G."/>
            <person name="Harmon C."/>
            <person name="Hayashizaki Y."/>
            <person name="Haussler D."/>
            <person name="Hermjakob H."/>
            <person name="Hokamp K."/>
            <person name="Jang W."/>
            <person name="Johnson L.S."/>
            <person name="Jones T.A."/>
            <person name="Kasif S."/>
            <person name="Kaspryzk A."/>
            <person name="Kennedy S."/>
            <person name="Kent W.J."/>
            <person name="Kitts P."/>
            <person name="Koonin E.V."/>
            <person name="Korf I."/>
            <person name="Kulp D."/>
            <person name="Lancet D."/>
            <person name="Lowe T.M."/>
            <person name="McLysaght A."/>
            <person name="Mikkelsen T."/>
            <person name="Moran J.V."/>
            <person name="Mulder N."/>
            <person name="Pollara V.J."/>
            <person name="Ponting C.P."/>
            <person name="Schuler G."/>
            <person name="Schultz J."/>
            <person name="Slater G."/>
            <person name="Smit A.F."/>
            <person name="Stupka E."/>
            <person name="Szustakowski J."/>
            <person name="Thierry-Mieg D."/>
            <person name="Thierry-Mieg J."/>
            <person name="Wagner L."/>
            <person name="Wallis J."/>
            <person name="Wheeler R."/>
            <person name="Williams A."/>
            <person name="Wolf Y.I."/>
            <person name="Wolfe K.H."/>
            <person name="Yang S.P."/>
            <person name="Yeh R.F."/>
            <person name="Collins F."/>
            <person name="Guyer M.S."/>
            <person name="Peterson J."/>
            <person name="Felsenfeld A."/>
            <person name="Wetterstrand K.A."/>
            <person name="Patrinos A."/>
            <person name="Morgan M.J."/>
            <person name="de Jong P."/>
            <person name="Catanese J.J."/>
            <person name="Osoegawa K."/>
            <person name="Shizuya H."/>
            <person name="Choi S."/>
            <person name="Chen Y.J."/>
        </authorList>
    </citation>
    <scope>NUCLEOTIDE SEQUENCE [LARGE SCALE GENOMIC DNA]</scope>
</reference>
<dbReference type="GeneTree" id="ENSGT00940000154895"/>